<accession>A0ACB5U0V7</accession>
<evidence type="ECO:0000313" key="2">
    <source>
        <dbReference type="Proteomes" id="UP001165064"/>
    </source>
</evidence>
<comment type="caution">
    <text evidence="1">The sequence shown here is derived from an EMBL/GenBank/DDBJ whole genome shotgun (WGS) entry which is preliminary data.</text>
</comment>
<name>A0ACB5U0V7_AMBMO</name>
<proteinExistence type="predicted"/>
<sequence length="74" mass="7331">MVSQYSMLPQTPGELPPRTIGELFNGNGVAAGVGGNPGHSRHSSGNSDGAVSPPAVVPGAVATSSSGSKDRRLC</sequence>
<keyword evidence="2" id="KW-1185">Reference proteome</keyword>
<dbReference type="Proteomes" id="UP001165064">
    <property type="component" value="Unassembled WGS sequence"/>
</dbReference>
<evidence type="ECO:0000313" key="1">
    <source>
        <dbReference type="EMBL" id="GME99488.1"/>
    </source>
</evidence>
<dbReference type="EMBL" id="BSXS01011014">
    <property type="protein sequence ID" value="GME99488.1"/>
    <property type="molecule type" value="Genomic_DNA"/>
</dbReference>
<protein>
    <submittedName>
        <fullName evidence="1">Unnamed protein product</fullName>
    </submittedName>
</protein>
<reference evidence="1" key="1">
    <citation type="submission" date="2023-04" db="EMBL/GenBank/DDBJ databases">
        <title>Ambrosiozyma monospora NBRC 10751.</title>
        <authorList>
            <person name="Ichikawa N."/>
            <person name="Sato H."/>
            <person name="Tonouchi N."/>
        </authorList>
    </citation>
    <scope>NUCLEOTIDE SEQUENCE</scope>
    <source>
        <strain evidence="1">NBRC 10751</strain>
    </source>
</reference>
<gene>
    <name evidence="1" type="ORF">Amon02_001073200</name>
</gene>
<organism evidence="1 2">
    <name type="scientific">Ambrosiozyma monospora</name>
    <name type="common">Yeast</name>
    <name type="synonym">Endomycopsis monosporus</name>
    <dbReference type="NCBI Taxonomy" id="43982"/>
    <lineage>
        <taxon>Eukaryota</taxon>
        <taxon>Fungi</taxon>
        <taxon>Dikarya</taxon>
        <taxon>Ascomycota</taxon>
        <taxon>Saccharomycotina</taxon>
        <taxon>Pichiomycetes</taxon>
        <taxon>Pichiales</taxon>
        <taxon>Pichiaceae</taxon>
        <taxon>Ambrosiozyma</taxon>
    </lineage>
</organism>